<dbReference type="Proteomes" id="UP000018144">
    <property type="component" value="Unassembled WGS sequence"/>
</dbReference>
<feature type="compositionally biased region" description="Basic and acidic residues" evidence="1">
    <location>
        <begin position="368"/>
        <end position="389"/>
    </location>
</feature>
<feature type="compositionally biased region" description="Basic and acidic residues" evidence="1">
    <location>
        <begin position="465"/>
        <end position="479"/>
    </location>
</feature>
<dbReference type="OrthoDB" id="5425965at2759"/>
<feature type="compositionally biased region" description="Basic and acidic residues" evidence="1">
    <location>
        <begin position="494"/>
        <end position="507"/>
    </location>
</feature>
<dbReference type="AlphaFoldDB" id="U4LUX6"/>
<evidence type="ECO:0000256" key="1">
    <source>
        <dbReference type="SAM" id="MobiDB-lite"/>
    </source>
</evidence>
<name>U4LUX6_PYROM</name>
<organism evidence="2 3">
    <name type="scientific">Pyronema omphalodes (strain CBS 100304)</name>
    <name type="common">Pyronema confluens</name>
    <dbReference type="NCBI Taxonomy" id="1076935"/>
    <lineage>
        <taxon>Eukaryota</taxon>
        <taxon>Fungi</taxon>
        <taxon>Dikarya</taxon>
        <taxon>Ascomycota</taxon>
        <taxon>Pezizomycotina</taxon>
        <taxon>Pezizomycetes</taxon>
        <taxon>Pezizales</taxon>
        <taxon>Pyronemataceae</taxon>
        <taxon>Pyronema</taxon>
    </lineage>
</organism>
<feature type="compositionally biased region" description="Polar residues" evidence="1">
    <location>
        <begin position="481"/>
        <end position="491"/>
    </location>
</feature>
<keyword evidence="3" id="KW-1185">Reference proteome</keyword>
<feature type="compositionally biased region" description="Basic and acidic residues" evidence="1">
    <location>
        <begin position="317"/>
        <end position="327"/>
    </location>
</feature>
<accession>U4LUX6</accession>
<feature type="compositionally biased region" description="Low complexity" evidence="1">
    <location>
        <begin position="233"/>
        <end position="246"/>
    </location>
</feature>
<proteinExistence type="predicted"/>
<reference evidence="2 3" key="1">
    <citation type="journal article" date="2013" name="PLoS Genet.">
        <title>The genome and development-dependent transcriptomes of Pyronema confluens: a window into fungal evolution.</title>
        <authorList>
            <person name="Traeger S."/>
            <person name="Altegoer F."/>
            <person name="Freitag M."/>
            <person name="Gabaldon T."/>
            <person name="Kempken F."/>
            <person name="Kumar A."/>
            <person name="Marcet-Houben M."/>
            <person name="Poggeler S."/>
            <person name="Stajich J.E."/>
            <person name="Nowrousian M."/>
        </authorList>
    </citation>
    <scope>NUCLEOTIDE SEQUENCE [LARGE SCALE GENOMIC DNA]</scope>
    <source>
        <strain evidence="3">CBS 100304</strain>
        <tissue evidence="2">Vegetative mycelium</tissue>
    </source>
</reference>
<evidence type="ECO:0000313" key="3">
    <source>
        <dbReference type="Proteomes" id="UP000018144"/>
    </source>
</evidence>
<evidence type="ECO:0000313" key="2">
    <source>
        <dbReference type="EMBL" id="CCX32031.1"/>
    </source>
</evidence>
<feature type="region of interest" description="Disordered" evidence="1">
    <location>
        <begin position="211"/>
        <end position="270"/>
    </location>
</feature>
<protein>
    <submittedName>
        <fullName evidence="2">Uncharacterized protein</fullName>
    </submittedName>
</protein>
<dbReference type="EMBL" id="HF935722">
    <property type="protein sequence ID" value="CCX32031.1"/>
    <property type="molecule type" value="Genomic_DNA"/>
</dbReference>
<gene>
    <name evidence="2" type="ORF">PCON_12235</name>
</gene>
<sequence length="594" mass="66729">MVCVYEYQGPAPEPPGGLSPDYNPATAFQERTCRTIPLAHCNFLGRVLFPGESKSSLRLSYFTQPQVLSLIYPPHPSTEKLKLSCAATHLHIRRTDHILFITLPLEHCDFARAAPHKTADYFACPEFRRSVTNDAKGCDTLELVCHVLPNSAAEEGSAERLAHQFAEFVEVASKGTPPKFVKQSDCWVKMKAKRDELLAKRGLGEVNWRGFVERGGKPTSATTPERRITLAARPSSNSRPYPNSRPMKQAAEGKEEDDDTPAKPRPGFVLTVEQKAEILRKAERMKAEHYRPVAVNAEANKPKFAEHEQIKNAYRPYFERTADRIDSYRPSSHRSGGRGGSGSGGSSYRPNTPKPNLGNQQPLSWRRKSGEPEKREINWPAEVLRDMVPKRKSSNASLLEDGEIRGVDAGAWRRNSVSPPMGQQRGRTSPRAVARSVSRSPPKDLARTTSRTPPKSASPKHRSTARIEKRTLVERERKVGSPNNLAHSVSCSKGMEEGNRNESRDLDIPQNECNKEVDDEIMQLFEGETQHGNPNEWRDVFVPEGERDDVAPVEDWMLFEERKETPPPRELPLPKLRPPRFLLRFPQALSHGQG</sequence>
<feature type="compositionally biased region" description="Low complexity" evidence="1">
    <location>
        <begin position="429"/>
        <end position="440"/>
    </location>
</feature>
<feature type="region of interest" description="Disordered" evidence="1">
    <location>
        <begin position="315"/>
        <end position="511"/>
    </location>
</feature>